<dbReference type="PROSITE" id="PS51257">
    <property type="entry name" value="PROKAR_LIPOPROTEIN"/>
    <property type="match status" value="1"/>
</dbReference>
<evidence type="ECO:0000313" key="3">
    <source>
        <dbReference type="EMBL" id="SUE72580.1"/>
    </source>
</evidence>
<dbReference type="RefSeq" id="WP_139204952.1">
    <property type="nucleotide sequence ID" value="NZ_FNZC01000027.1"/>
</dbReference>
<evidence type="ECO:0008006" key="5">
    <source>
        <dbReference type="Google" id="ProtNLM"/>
    </source>
</evidence>
<gene>
    <name evidence="3" type="ORF">NCTC10692_04736</name>
</gene>
<feature type="signal peptide" evidence="2">
    <location>
        <begin position="1"/>
        <end position="17"/>
    </location>
</feature>
<dbReference type="AlphaFoldDB" id="A0A379PIH8"/>
<evidence type="ECO:0000313" key="4">
    <source>
        <dbReference type="Proteomes" id="UP000255303"/>
    </source>
</evidence>
<feature type="chain" id="PRO_5017029494" description="Lipoprotein" evidence="2">
    <location>
        <begin position="18"/>
        <end position="416"/>
    </location>
</feature>
<dbReference type="Proteomes" id="UP000255303">
    <property type="component" value="Unassembled WGS sequence"/>
</dbReference>
<keyword evidence="2" id="KW-0732">Signal</keyword>
<protein>
    <recommendedName>
        <fullName evidence="5">Lipoprotein</fullName>
    </recommendedName>
</protein>
<feature type="compositionally biased region" description="Low complexity" evidence="1">
    <location>
        <begin position="129"/>
        <end position="143"/>
    </location>
</feature>
<evidence type="ECO:0000256" key="2">
    <source>
        <dbReference type="SAM" id="SignalP"/>
    </source>
</evidence>
<accession>A0A379PIH8</accession>
<organism evidence="3 4">
    <name type="scientific">Ectopseudomonas oleovorans</name>
    <name type="common">Pseudomonas oleovorans</name>
    <dbReference type="NCBI Taxonomy" id="301"/>
    <lineage>
        <taxon>Bacteria</taxon>
        <taxon>Pseudomonadati</taxon>
        <taxon>Pseudomonadota</taxon>
        <taxon>Gammaproteobacteria</taxon>
        <taxon>Pseudomonadales</taxon>
        <taxon>Pseudomonadaceae</taxon>
        <taxon>Ectopseudomonas</taxon>
    </lineage>
</organism>
<feature type="region of interest" description="Disordered" evidence="1">
    <location>
        <begin position="67"/>
        <end position="153"/>
    </location>
</feature>
<proteinExistence type="predicted"/>
<name>A0A379PIH8_ECTOL</name>
<evidence type="ECO:0000256" key="1">
    <source>
        <dbReference type="SAM" id="MobiDB-lite"/>
    </source>
</evidence>
<sequence length="416" mass="43952">MKMLLRAAIAPLVPLSAAILGGCSSPSPQWLIEPVGAFCAAGIDQPCLQAFAAHAYADVASDFVVPSAPKDVSPPSDPAQPHDEAGQATVSDQSGHWSCPVPSVVESAPQQPTVPTELAEKEATVEGEGASPADAATALPADDGANDSSALSPQVDQGAIPALEFGSAAIAANLVEPKGYVPSDLALQYREAGSLLNLESEPISKEHIGRVYDIPDADLRAKTLSTFLVLYSKGMSDSQVDEILNVLYELDQRRYEEALIIKLPALLKNGDLERAKALRHVLLGEVGRQADQFSMLAYVASCYTMIGLKQDAGDIVRDAVSGGLKLSADDRTLIKLAMAVSNGGYPMIQDFYDFKSDQARLDAYLMLAVIGRQLNIQGVERRALSDAVRFIQKSSARIDRASALAAILAAAPGAIQ</sequence>
<reference evidence="3 4" key="1">
    <citation type="submission" date="2018-06" db="EMBL/GenBank/DDBJ databases">
        <authorList>
            <consortium name="Pathogen Informatics"/>
            <person name="Doyle S."/>
        </authorList>
    </citation>
    <scope>NUCLEOTIDE SEQUENCE [LARGE SCALE GENOMIC DNA]</scope>
    <source>
        <strain evidence="3 4">NCTC10692</strain>
    </source>
</reference>
<dbReference type="EMBL" id="UGUV01000003">
    <property type="protein sequence ID" value="SUE72580.1"/>
    <property type="molecule type" value="Genomic_DNA"/>
</dbReference>